<dbReference type="InterPro" id="IPR001789">
    <property type="entry name" value="Sig_transdc_resp-reg_receiver"/>
</dbReference>
<reference evidence="5 6" key="1">
    <citation type="submission" date="2019-01" db="EMBL/GenBank/DDBJ databases">
        <title>Genome sequences of marine Pseudoalteromonas species.</title>
        <authorList>
            <person name="Boraston A.B."/>
            <person name="Hehemann J.-H."/>
            <person name="Vickers C.J."/>
            <person name="Salama-Alber O."/>
            <person name="Abe K."/>
            <person name="Hettle A.J."/>
        </authorList>
    </citation>
    <scope>NUCLEOTIDE SEQUENCE [LARGE SCALE GENOMIC DNA]</scope>
    <source>
        <strain evidence="5 6">PS42</strain>
    </source>
</reference>
<dbReference type="EMBL" id="SEUK01000053">
    <property type="protein sequence ID" value="KAA1158013.1"/>
    <property type="molecule type" value="Genomic_DNA"/>
</dbReference>
<dbReference type="PROSITE" id="PS50110">
    <property type="entry name" value="RESPONSE_REGULATORY"/>
    <property type="match status" value="1"/>
</dbReference>
<protein>
    <submittedName>
        <fullName evidence="5">Response regulator transcription factor</fullName>
    </submittedName>
</protein>
<feature type="domain" description="HTH LytTR-type" evidence="4">
    <location>
        <begin position="159"/>
        <end position="264"/>
    </location>
</feature>
<name>A0AB73BDY0_9GAMM</name>
<gene>
    <name evidence="5" type="ORF">EU508_15540</name>
</gene>
<dbReference type="RefSeq" id="WP_149614815.1">
    <property type="nucleotide sequence ID" value="NZ_JBBMQW010000021.1"/>
</dbReference>
<dbReference type="Gene3D" id="3.40.50.2300">
    <property type="match status" value="1"/>
</dbReference>
<evidence type="ECO:0000259" key="3">
    <source>
        <dbReference type="PROSITE" id="PS50110"/>
    </source>
</evidence>
<dbReference type="Pfam" id="PF04397">
    <property type="entry name" value="LytTR"/>
    <property type="match status" value="1"/>
</dbReference>
<dbReference type="SMART" id="SM00850">
    <property type="entry name" value="LytTR"/>
    <property type="match status" value="1"/>
</dbReference>
<dbReference type="SUPFAM" id="SSF52172">
    <property type="entry name" value="CheY-like"/>
    <property type="match status" value="1"/>
</dbReference>
<evidence type="ECO:0000256" key="1">
    <source>
        <dbReference type="ARBA" id="ARBA00023012"/>
    </source>
</evidence>
<evidence type="ECO:0000256" key="2">
    <source>
        <dbReference type="PROSITE-ProRule" id="PRU00169"/>
    </source>
</evidence>
<dbReference type="GO" id="GO:0000156">
    <property type="term" value="F:phosphorelay response regulator activity"/>
    <property type="evidence" value="ECO:0007669"/>
    <property type="project" value="InterPro"/>
</dbReference>
<keyword evidence="1" id="KW-0902">Two-component regulatory system</keyword>
<evidence type="ECO:0000313" key="6">
    <source>
        <dbReference type="Proteomes" id="UP000324162"/>
    </source>
</evidence>
<accession>A0AB73BDY0</accession>
<evidence type="ECO:0000259" key="4">
    <source>
        <dbReference type="PROSITE" id="PS50930"/>
    </source>
</evidence>
<dbReference type="Proteomes" id="UP000324162">
    <property type="component" value="Unassembled WGS sequence"/>
</dbReference>
<dbReference type="GO" id="GO:0003677">
    <property type="term" value="F:DNA binding"/>
    <property type="evidence" value="ECO:0007669"/>
    <property type="project" value="InterPro"/>
</dbReference>
<dbReference type="Gene3D" id="2.40.50.1020">
    <property type="entry name" value="LytTr DNA-binding domain"/>
    <property type="match status" value="1"/>
</dbReference>
<dbReference type="PROSITE" id="PS50930">
    <property type="entry name" value="HTH_LYTTR"/>
    <property type="match status" value="1"/>
</dbReference>
<comment type="caution">
    <text evidence="5">The sequence shown here is derived from an EMBL/GenBank/DDBJ whole genome shotgun (WGS) entry which is preliminary data.</text>
</comment>
<dbReference type="SMART" id="SM00448">
    <property type="entry name" value="REC"/>
    <property type="match status" value="1"/>
</dbReference>
<dbReference type="InterPro" id="IPR046947">
    <property type="entry name" value="LytR-like"/>
</dbReference>
<feature type="domain" description="Response regulatory" evidence="3">
    <location>
        <begin position="4"/>
        <end position="117"/>
    </location>
</feature>
<dbReference type="Pfam" id="PF00072">
    <property type="entry name" value="Response_reg"/>
    <property type="match status" value="1"/>
</dbReference>
<dbReference type="InterPro" id="IPR007492">
    <property type="entry name" value="LytTR_DNA-bd_dom"/>
</dbReference>
<dbReference type="PANTHER" id="PTHR37299:SF1">
    <property type="entry name" value="STAGE 0 SPORULATION PROTEIN A HOMOLOG"/>
    <property type="match status" value="1"/>
</dbReference>
<dbReference type="AlphaFoldDB" id="A0AB73BDY0"/>
<feature type="modified residue" description="4-aspartylphosphate" evidence="2">
    <location>
        <position position="55"/>
    </location>
</feature>
<evidence type="ECO:0000313" key="5">
    <source>
        <dbReference type="EMBL" id="KAA1158013.1"/>
    </source>
</evidence>
<proteinExistence type="predicted"/>
<sequence length="275" mass="31357">MQLKTLIVDDEYSAIEGLMIRLESFPQIDVIGHANSVDDAVSIINKTQPNLIFLDIEMPEKSGFELVKYFIGNYCPAVIFVTAFHQHAVQAFEVKAVDYLLKPVKLQRLGEAIERASERLSSVVNKQQLLEMRESYLNAQQPRLTNSTKIETLVEANNLIIQDGRNPIQLVPYNDILCIDAAGDYMCVHTQQETFVMRARMKSLEKDTLPADFVRIHKSAIVNLKHVKRLEPLRNSEYNAILKNDKSMKVSRTYSKELKSRLLNNSGYLLSQSLN</sequence>
<dbReference type="PANTHER" id="PTHR37299">
    <property type="entry name" value="TRANSCRIPTIONAL REGULATOR-RELATED"/>
    <property type="match status" value="1"/>
</dbReference>
<organism evidence="5 6">
    <name type="scientific">Pseudoalteromonas fuliginea</name>
    <dbReference type="NCBI Taxonomy" id="1872678"/>
    <lineage>
        <taxon>Bacteria</taxon>
        <taxon>Pseudomonadati</taxon>
        <taxon>Pseudomonadota</taxon>
        <taxon>Gammaproteobacteria</taxon>
        <taxon>Alteromonadales</taxon>
        <taxon>Pseudoalteromonadaceae</taxon>
        <taxon>Pseudoalteromonas</taxon>
    </lineage>
</organism>
<dbReference type="InterPro" id="IPR011006">
    <property type="entry name" value="CheY-like_superfamily"/>
</dbReference>
<keyword evidence="2" id="KW-0597">Phosphoprotein</keyword>